<evidence type="ECO:0000256" key="7">
    <source>
        <dbReference type="ARBA" id="ARBA00022692"/>
    </source>
</evidence>
<dbReference type="GO" id="GO:0032259">
    <property type="term" value="P:methylation"/>
    <property type="evidence" value="ECO:0007669"/>
    <property type="project" value="UniProtKB-KW"/>
</dbReference>
<evidence type="ECO:0000256" key="11">
    <source>
        <dbReference type="SAM" id="MobiDB-lite"/>
    </source>
</evidence>
<dbReference type="InterPro" id="IPR007269">
    <property type="entry name" value="ICMT_MeTrfase"/>
</dbReference>
<keyword evidence="5" id="KW-0808">Transferase</keyword>
<reference evidence="12" key="1">
    <citation type="journal article" date="2020" name="Stud. Mycol.">
        <title>101 Dothideomycetes genomes: a test case for predicting lifestyles and emergence of pathogens.</title>
        <authorList>
            <person name="Haridas S."/>
            <person name="Albert R."/>
            <person name="Binder M."/>
            <person name="Bloem J."/>
            <person name="Labutti K."/>
            <person name="Salamov A."/>
            <person name="Andreopoulos B."/>
            <person name="Baker S."/>
            <person name="Barry K."/>
            <person name="Bills G."/>
            <person name="Bluhm B."/>
            <person name="Cannon C."/>
            <person name="Castanera R."/>
            <person name="Culley D."/>
            <person name="Daum C."/>
            <person name="Ezra D."/>
            <person name="Gonzalez J."/>
            <person name="Henrissat B."/>
            <person name="Kuo A."/>
            <person name="Liang C."/>
            <person name="Lipzen A."/>
            <person name="Lutzoni F."/>
            <person name="Magnuson J."/>
            <person name="Mondo S."/>
            <person name="Nolan M."/>
            <person name="Ohm R."/>
            <person name="Pangilinan J."/>
            <person name="Park H.-J."/>
            <person name="Ramirez L."/>
            <person name="Alfaro M."/>
            <person name="Sun H."/>
            <person name="Tritt A."/>
            <person name="Yoshinaga Y."/>
            <person name="Zwiers L.-H."/>
            <person name="Turgeon B."/>
            <person name="Goodwin S."/>
            <person name="Spatafora J."/>
            <person name="Crous P."/>
            <person name="Grigoriev I."/>
        </authorList>
    </citation>
    <scope>NUCLEOTIDE SEQUENCE</scope>
    <source>
        <strain evidence="12">CBS 101060</strain>
    </source>
</reference>
<comment type="catalytic activity">
    <reaction evidence="10">
        <text>[protein]-C-terminal S-[(2E,6E)-farnesyl]-L-cysteine + S-adenosyl-L-methionine = [protein]-C-terminal S-[(2E,6E)-farnesyl]-L-cysteine methyl ester + S-adenosyl-L-homocysteine</text>
        <dbReference type="Rhea" id="RHEA:21672"/>
        <dbReference type="Rhea" id="RHEA-COMP:12125"/>
        <dbReference type="Rhea" id="RHEA-COMP:12126"/>
        <dbReference type="ChEBI" id="CHEBI:57856"/>
        <dbReference type="ChEBI" id="CHEBI:59789"/>
        <dbReference type="ChEBI" id="CHEBI:90510"/>
        <dbReference type="ChEBI" id="CHEBI:90511"/>
        <dbReference type="EC" id="2.1.1.100"/>
    </reaction>
</comment>
<comment type="similarity">
    <text evidence="2 10">Belongs to the class VI-like SAM-binding methyltransferase superfamily. Isoprenylcysteine carboxyl methyltransferase family.</text>
</comment>
<keyword evidence="4 10" id="KW-0489">Methyltransferase</keyword>
<dbReference type="Pfam" id="PF04140">
    <property type="entry name" value="ICMT"/>
    <property type="match status" value="1"/>
</dbReference>
<feature type="transmembrane region" description="Helical" evidence="10">
    <location>
        <begin position="144"/>
        <end position="162"/>
    </location>
</feature>
<dbReference type="AlphaFoldDB" id="A0A9P4S875"/>
<evidence type="ECO:0000256" key="8">
    <source>
        <dbReference type="ARBA" id="ARBA00022989"/>
    </source>
</evidence>
<feature type="compositionally biased region" description="Polar residues" evidence="11">
    <location>
        <begin position="11"/>
        <end position="21"/>
    </location>
</feature>
<evidence type="ECO:0000256" key="6">
    <source>
        <dbReference type="ARBA" id="ARBA00022691"/>
    </source>
</evidence>
<evidence type="ECO:0000313" key="12">
    <source>
        <dbReference type="EMBL" id="KAF2836838.1"/>
    </source>
</evidence>
<dbReference type="PANTHER" id="PTHR12714:SF9">
    <property type="entry name" value="PROTEIN-S-ISOPRENYLCYSTEINE O-METHYLTRANSFERASE"/>
    <property type="match status" value="1"/>
</dbReference>
<keyword evidence="10" id="KW-0256">Endoplasmic reticulum</keyword>
<feature type="region of interest" description="Disordered" evidence="11">
    <location>
        <begin position="1"/>
        <end position="48"/>
    </location>
</feature>
<feature type="transmembrane region" description="Helical" evidence="10">
    <location>
        <begin position="229"/>
        <end position="257"/>
    </location>
</feature>
<evidence type="ECO:0000256" key="5">
    <source>
        <dbReference type="ARBA" id="ARBA00022679"/>
    </source>
</evidence>
<evidence type="ECO:0000256" key="4">
    <source>
        <dbReference type="ARBA" id="ARBA00022603"/>
    </source>
</evidence>
<accession>A0A9P4S875</accession>
<gene>
    <name evidence="12" type="ORF">M501DRAFT_939095</name>
</gene>
<evidence type="ECO:0000256" key="10">
    <source>
        <dbReference type="RuleBase" id="RU362022"/>
    </source>
</evidence>
<evidence type="ECO:0000256" key="3">
    <source>
        <dbReference type="ARBA" id="ARBA00012151"/>
    </source>
</evidence>
<name>A0A9P4S875_9PEZI</name>
<sequence>MVRPPHDKPNGASSPDNTRPTISWPLNRPFSHTSPETTVPPRRSSPIRLPTAPTISRELLHNGQRSLAGISLRAFSLGISLGLSISLTLILLLLSPNPLWRAPLLLAFLSLFHFLEFWTTAAYNTRAATVSSFLLTTNGRAYEAAHVAAFLEILVTSIWFPSAHRVLTRSWLTALGAGLWALGQGTRSLAMAQAGTNFNHTIQTRRSEGHVLVTGGVYAWCRHPSYFGFFWLGVGMQIVLGNTVCLIMNLVVLWSFFNKRIRHEERYLIQFFGQEYVDYKKQTRVWIPFIL</sequence>
<dbReference type="Proteomes" id="UP000799429">
    <property type="component" value="Unassembled WGS sequence"/>
</dbReference>
<keyword evidence="8 10" id="KW-1133">Transmembrane helix</keyword>
<feature type="transmembrane region" description="Helical" evidence="10">
    <location>
        <begin position="74"/>
        <end position="94"/>
    </location>
</feature>
<dbReference type="Gene3D" id="1.20.120.1630">
    <property type="match status" value="1"/>
</dbReference>
<keyword evidence="13" id="KW-1185">Reference proteome</keyword>
<comment type="caution">
    <text evidence="12">The sequence shown here is derived from an EMBL/GenBank/DDBJ whole genome shotgun (WGS) entry which is preliminary data.</text>
</comment>
<organism evidence="12 13">
    <name type="scientific">Patellaria atrata CBS 101060</name>
    <dbReference type="NCBI Taxonomy" id="1346257"/>
    <lineage>
        <taxon>Eukaryota</taxon>
        <taxon>Fungi</taxon>
        <taxon>Dikarya</taxon>
        <taxon>Ascomycota</taxon>
        <taxon>Pezizomycotina</taxon>
        <taxon>Dothideomycetes</taxon>
        <taxon>Dothideomycetes incertae sedis</taxon>
        <taxon>Patellariales</taxon>
        <taxon>Patellariaceae</taxon>
        <taxon>Patellaria</taxon>
    </lineage>
</organism>
<protein>
    <recommendedName>
        <fullName evidence="3 10">Protein-S-isoprenylcysteine O-methyltransferase</fullName>
        <ecNumber evidence="3 10">2.1.1.100</ecNumber>
    </recommendedName>
</protein>
<keyword evidence="6 10" id="KW-0949">S-adenosyl-L-methionine</keyword>
<evidence type="ECO:0000256" key="1">
    <source>
        <dbReference type="ARBA" id="ARBA00004141"/>
    </source>
</evidence>
<dbReference type="EMBL" id="MU006102">
    <property type="protein sequence ID" value="KAF2836838.1"/>
    <property type="molecule type" value="Genomic_DNA"/>
</dbReference>
<dbReference type="EC" id="2.1.1.100" evidence="3 10"/>
<dbReference type="GO" id="GO:0004671">
    <property type="term" value="F:protein C-terminal S-isoprenylcysteine carboxyl O-methyltransferase activity"/>
    <property type="evidence" value="ECO:0007669"/>
    <property type="project" value="UniProtKB-EC"/>
</dbReference>
<dbReference type="GO" id="GO:0005789">
    <property type="term" value="C:endoplasmic reticulum membrane"/>
    <property type="evidence" value="ECO:0007669"/>
    <property type="project" value="UniProtKB-SubCell"/>
</dbReference>
<dbReference type="PROSITE" id="PS51564">
    <property type="entry name" value="SAM_ICMT"/>
    <property type="match status" value="1"/>
</dbReference>
<dbReference type="PANTHER" id="PTHR12714">
    <property type="entry name" value="PROTEIN-S ISOPRENYLCYSTEINE O-METHYLTRANSFERASE"/>
    <property type="match status" value="1"/>
</dbReference>
<evidence type="ECO:0000313" key="13">
    <source>
        <dbReference type="Proteomes" id="UP000799429"/>
    </source>
</evidence>
<proteinExistence type="inferred from homology"/>
<keyword evidence="7 10" id="KW-0812">Transmembrane</keyword>
<feature type="transmembrane region" description="Helical" evidence="10">
    <location>
        <begin position="100"/>
        <end position="123"/>
    </location>
</feature>
<comment type="subcellular location">
    <subcellularLocation>
        <location evidence="10">Endoplasmic reticulum membrane</location>
        <topology evidence="10">Multi-pass membrane protein</topology>
    </subcellularLocation>
    <subcellularLocation>
        <location evidence="1">Membrane</location>
        <topology evidence="1">Multi-pass membrane protein</topology>
    </subcellularLocation>
</comment>
<keyword evidence="9 10" id="KW-0472">Membrane</keyword>
<evidence type="ECO:0000256" key="9">
    <source>
        <dbReference type="ARBA" id="ARBA00023136"/>
    </source>
</evidence>
<dbReference type="OrthoDB" id="422086at2759"/>
<dbReference type="InterPro" id="IPR025770">
    <property type="entry name" value="PPMT_MeTrfase"/>
</dbReference>
<evidence type="ECO:0000256" key="2">
    <source>
        <dbReference type="ARBA" id="ARBA00009140"/>
    </source>
</evidence>